<dbReference type="SUPFAM" id="SSF57701">
    <property type="entry name" value="Zn2/Cys6 DNA-binding domain"/>
    <property type="match status" value="1"/>
</dbReference>
<dbReference type="Pfam" id="PF00172">
    <property type="entry name" value="Zn_clus"/>
    <property type="match status" value="1"/>
</dbReference>
<keyword evidence="2" id="KW-0479">Metal-binding</keyword>
<evidence type="ECO:0000313" key="9">
    <source>
        <dbReference type="EMBL" id="KAL2866118.1"/>
    </source>
</evidence>
<dbReference type="InterPro" id="IPR036864">
    <property type="entry name" value="Zn2-C6_fun-type_DNA-bd_sf"/>
</dbReference>
<evidence type="ECO:0000256" key="3">
    <source>
        <dbReference type="ARBA" id="ARBA00023015"/>
    </source>
</evidence>
<dbReference type="CDD" id="cd12148">
    <property type="entry name" value="fungal_TF_MHR"/>
    <property type="match status" value="1"/>
</dbReference>
<dbReference type="EMBL" id="JBFXLQ010000027">
    <property type="protein sequence ID" value="KAL2866118.1"/>
    <property type="molecule type" value="Genomic_DNA"/>
</dbReference>
<evidence type="ECO:0000256" key="5">
    <source>
        <dbReference type="ARBA" id="ARBA00023163"/>
    </source>
</evidence>
<dbReference type="InterPro" id="IPR001138">
    <property type="entry name" value="Zn2Cys6_DnaBD"/>
</dbReference>
<organism evidence="9 10">
    <name type="scientific">Aspergillus lucknowensis</name>
    <dbReference type="NCBI Taxonomy" id="176173"/>
    <lineage>
        <taxon>Eukaryota</taxon>
        <taxon>Fungi</taxon>
        <taxon>Dikarya</taxon>
        <taxon>Ascomycota</taxon>
        <taxon>Pezizomycotina</taxon>
        <taxon>Eurotiomycetes</taxon>
        <taxon>Eurotiomycetidae</taxon>
        <taxon>Eurotiales</taxon>
        <taxon>Aspergillaceae</taxon>
        <taxon>Aspergillus</taxon>
        <taxon>Aspergillus subgen. Nidulantes</taxon>
    </lineage>
</organism>
<dbReference type="Gene3D" id="4.10.240.10">
    <property type="entry name" value="Zn(2)-C6 fungal-type DNA-binding domain"/>
    <property type="match status" value="1"/>
</dbReference>
<evidence type="ECO:0000259" key="8">
    <source>
        <dbReference type="PROSITE" id="PS50048"/>
    </source>
</evidence>
<gene>
    <name evidence="9" type="ORF">BJX67DRAFT_148178</name>
</gene>
<evidence type="ECO:0000256" key="1">
    <source>
        <dbReference type="ARBA" id="ARBA00004123"/>
    </source>
</evidence>
<proteinExistence type="predicted"/>
<keyword evidence="6" id="KW-0539">Nucleus</keyword>
<dbReference type="Proteomes" id="UP001610432">
    <property type="component" value="Unassembled WGS sequence"/>
</dbReference>
<name>A0ABR4LNK8_9EURO</name>
<keyword evidence="3" id="KW-0805">Transcription regulation</keyword>
<dbReference type="GeneID" id="98139815"/>
<evidence type="ECO:0000313" key="10">
    <source>
        <dbReference type="Proteomes" id="UP001610432"/>
    </source>
</evidence>
<dbReference type="SMART" id="SM00906">
    <property type="entry name" value="Fungal_trans"/>
    <property type="match status" value="1"/>
</dbReference>
<keyword evidence="4" id="KW-0238">DNA-binding</keyword>
<dbReference type="PROSITE" id="PS00463">
    <property type="entry name" value="ZN2_CY6_FUNGAL_1"/>
    <property type="match status" value="1"/>
</dbReference>
<evidence type="ECO:0000256" key="6">
    <source>
        <dbReference type="ARBA" id="ARBA00023242"/>
    </source>
</evidence>
<feature type="region of interest" description="Disordered" evidence="7">
    <location>
        <begin position="55"/>
        <end position="96"/>
    </location>
</feature>
<protein>
    <recommendedName>
        <fullName evidence="8">Zn(2)-C6 fungal-type domain-containing protein</fullName>
    </recommendedName>
</protein>
<evidence type="ECO:0000256" key="4">
    <source>
        <dbReference type="ARBA" id="ARBA00023125"/>
    </source>
</evidence>
<accession>A0ABR4LNK8</accession>
<dbReference type="InterPro" id="IPR007219">
    <property type="entry name" value="XnlR_reg_dom"/>
</dbReference>
<evidence type="ECO:0000256" key="2">
    <source>
        <dbReference type="ARBA" id="ARBA00022723"/>
    </source>
</evidence>
<sequence>MEKRTPQKRTTQTPHLSCELCRERKVKCDKVDPCTNCVSAGVVCVPVHRPRLPRGIHARRSRRVSPASTPAPTSDPVRTGENQAASSAAAAVDDDLKKRVNQLEELVNNMRSSVASPYPRPASQPVGTFPHPLATNSMPCTPSMEAGQEDVGYFWGDLDAERIQEFCTVPGAQAQAVERPSTSTSESSGGLRVLGLGGTFAPAWTPALADNETARQLCQVYLEQVDPIIKILHRPSVEKWMLQGERYLGFPDSHVAVDALRSAVRYAAAASLTQSQCWARFNISKSSLVADSRRVCEAALDKSKLLCSPSITALQAFVLYLIARKSEEGGRAAWTLTAVAVRLAKALDLHRDGDETFFNQQMRRRLWLTICLLDLKASFTQASDPLISADEATSTFIPPQHINDSDFDPTTAHPVPDREGLTDTTFALVTYHIQLAGRVLNFGRALAPPAADAGSGSDSRHECAHRFEQNALRLLHFCDPESSPFAWFTWHGTQCLVSGARLSALRPLQRPQLGPSSQPSPSPSASPNPKEHSPDLLRLTVNVLEKAQLMHTDPRGEGFRWYVTIPWHAVATAVTECFVCTDETLIRRAWPVVEATYRLLQAESSASVLGDDDTIFQRPLEKLIRRGREKLAPILQQSRASPSPSLGFSSSVASAASAVSASATRPHTGTSSSRSSTAALDTLGGTLSWPRHFGPDVPSAASGPPTKMDLDLDPLLFMPFEMDSPPLAQHTPSVELGQSWQTWEGLMAEIGHEEPASSMFL</sequence>
<comment type="caution">
    <text evidence="9">The sequence shown here is derived from an EMBL/GenBank/DDBJ whole genome shotgun (WGS) entry which is preliminary data.</text>
</comment>
<dbReference type="InterPro" id="IPR050613">
    <property type="entry name" value="Sec_Metabolite_Reg"/>
</dbReference>
<feature type="domain" description="Zn(2)-C6 fungal-type" evidence="8">
    <location>
        <begin position="17"/>
        <end position="45"/>
    </location>
</feature>
<feature type="compositionally biased region" description="Low complexity" evidence="7">
    <location>
        <begin position="65"/>
        <end position="74"/>
    </location>
</feature>
<dbReference type="Pfam" id="PF04082">
    <property type="entry name" value="Fungal_trans"/>
    <property type="match status" value="1"/>
</dbReference>
<dbReference type="PANTHER" id="PTHR31001">
    <property type="entry name" value="UNCHARACTERIZED TRANSCRIPTIONAL REGULATORY PROTEIN"/>
    <property type="match status" value="1"/>
</dbReference>
<dbReference type="PANTHER" id="PTHR31001:SF50">
    <property type="entry name" value="ZN(II)2CYS6 TRANSCRIPTION FACTOR (EUROFUNG)"/>
    <property type="match status" value="1"/>
</dbReference>
<keyword evidence="5" id="KW-0804">Transcription</keyword>
<comment type="subcellular location">
    <subcellularLocation>
        <location evidence="1">Nucleus</location>
    </subcellularLocation>
</comment>
<feature type="region of interest" description="Disordered" evidence="7">
    <location>
        <begin position="509"/>
        <end position="533"/>
    </location>
</feature>
<dbReference type="PROSITE" id="PS50048">
    <property type="entry name" value="ZN2_CY6_FUNGAL_2"/>
    <property type="match status" value="1"/>
</dbReference>
<dbReference type="RefSeq" id="XP_070885097.1">
    <property type="nucleotide sequence ID" value="XM_071024743.1"/>
</dbReference>
<keyword evidence="10" id="KW-1185">Reference proteome</keyword>
<dbReference type="SMART" id="SM00066">
    <property type="entry name" value="GAL4"/>
    <property type="match status" value="1"/>
</dbReference>
<evidence type="ECO:0000256" key="7">
    <source>
        <dbReference type="SAM" id="MobiDB-lite"/>
    </source>
</evidence>
<dbReference type="CDD" id="cd00067">
    <property type="entry name" value="GAL4"/>
    <property type="match status" value="1"/>
</dbReference>
<reference evidence="9 10" key="1">
    <citation type="submission" date="2024-07" db="EMBL/GenBank/DDBJ databases">
        <title>Section-level genome sequencing and comparative genomics of Aspergillus sections Usti and Cavernicolus.</title>
        <authorList>
            <consortium name="Lawrence Berkeley National Laboratory"/>
            <person name="Nybo J.L."/>
            <person name="Vesth T.C."/>
            <person name="Theobald S."/>
            <person name="Frisvad J.C."/>
            <person name="Larsen T.O."/>
            <person name="Kjaerboelling I."/>
            <person name="Rothschild-Mancinelli K."/>
            <person name="Lyhne E.K."/>
            <person name="Kogle M.E."/>
            <person name="Barry K."/>
            <person name="Clum A."/>
            <person name="Na H."/>
            <person name="Ledsgaard L."/>
            <person name="Lin J."/>
            <person name="Lipzen A."/>
            <person name="Kuo A."/>
            <person name="Riley R."/>
            <person name="Mondo S."/>
            <person name="Labutti K."/>
            <person name="Haridas S."/>
            <person name="Pangalinan J."/>
            <person name="Salamov A.A."/>
            <person name="Simmons B.A."/>
            <person name="Magnuson J.K."/>
            <person name="Chen J."/>
            <person name="Drula E."/>
            <person name="Henrissat B."/>
            <person name="Wiebenga A."/>
            <person name="Lubbers R.J."/>
            <person name="Gomes A.C."/>
            <person name="Macurrencykelacurrency M.R."/>
            <person name="Stajich J."/>
            <person name="Grigoriev I.V."/>
            <person name="Mortensen U.H."/>
            <person name="De Vries R.P."/>
            <person name="Baker S.E."/>
            <person name="Andersen M.R."/>
        </authorList>
    </citation>
    <scope>NUCLEOTIDE SEQUENCE [LARGE SCALE GENOMIC DNA]</scope>
    <source>
        <strain evidence="9 10">CBS 449.75</strain>
    </source>
</reference>